<name>A0A0D0HC92_9BACT</name>
<comment type="caution">
    <text evidence="1">The sequence shown here is derived from an EMBL/GenBank/DDBJ whole genome shotgun (WGS) entry which is preliminary data.</text>
</comment>
<evidence type="ECO:0000313" key="2">
    <source>
        <dbReference type="Proteomes" id="UP000032046"/>
    </source>
</evidence>
<keyword evidence="2" id="KW-1185">Reference proteome</keyword>
<reference evidence="1 2" key="1">
    <citation type="submission" date="2015-01" db="EMBL/GenBank/DDBJ databases">
        <title>Comparative genomics of non-oral Prevotella species.</title>
        <authorList>
            <person name="Accetto T."/>
            <person name="Nograsek B."/>
            <person name="Avgustin G."/>
        </authorList>
    </citation>
    <scope>NUCLEOTIDE SEQUENCE [LARGE SCALE GENOMIC DNA]</scope>
    <source>
        <strain evidence="1 2">P5-119</strain>
    </source>
</reference>
<dbReference type="EMBL" id="JXQK01000059">
    <property type="protein sequence ID" value="KIP62032.1"/>
    <property type="molecule type" value="Genomic_DNA"/>
</dbReference>
<evidence type="ECO:0000313" key="1">
    <source>
        <dbReference type="EMBL" id="KIP62032.1"/>
    </source>
</evidence>
<proteinExistence type="predicted"/>
<dbReference type="STRING" id="1602171.ST44_07910"/>
<protein>
    <submittedName>
        <fullName evidence="1">Uncharacterized protein</fullName>
    </submittedName>
</protein>
<dbReference type="RefSeq" id="WP_042519420.1">
    <property type="nucleotide sequence ID" value="NZ_JXQI01000018.1"/>
</dbReference>
<gene>
    <name evidence="1" type="ORF">ST44_07910</name>
</gene>
<organism evidence="1 2">
    <name type="scientific">Prevotella pectinovora</name>
    <dbReference type="NCBI Taxonomy" id="1602169"/>
    <lineage>
        <taxon>Bacteria</taxon>
        <taxon>Pseudomonadati</taxon>
        <taxon>Bacteroidota</taxon>
        <taxon>Bacteroidia</taxon>
        <taxon>Bacteroidales</taxon>
        <taxon>Prevotellaceae</taxon>
        <taxon>Prevotella</taxon>
    </lineage>
</organism>
<accession>A0A0D0HC92</accession>
<dbReference type="Proteomes" id="UP000032046">
    <property type="component" value="Unassembled WGS sequence"/>
</dbReference>
<dbReference type="AlphaFoldDB" id="A0A0D0HC92"/>
<sequence>MIKRIVMTKSVFDNWQAPSMEEAINETSSLLTKALWGDGHPFREIMRQKVNDEDLAERRIKFFVVLEEEYTKHPKTGKHVTAFNVSSIMLEVAMKDLMLDYNLAGHHQMQTRYINGKLCDFIHQQGFNIPCKDPDEIESFLNFLSKDIPCIWDYFNVIKLEEY</sequence>